<proteinExistence type="predicted"/>
<dbReference type="AlphaFoldDB" id="A0A1G5IIH3"/>
<accession>A0A1G5IIH3</accession>
<dbReference type="InterPro" id="IPR023393">
    <property type="entry name" value="START-like_dom_sf"/>
</dbReference>
<evidence type="ECO:0000313" key="2">
    <source>
        <dbReference type="Proteomes" id="UP000199354"/>
    </source>
</evidence>
<keyword evidence="2" id="KW-1185">Reference proteome</keyword>
<evidence type="ECO:0000313" key="1">
    <source>
        <dbReference type="EMBL" id="SCY75896.1"/>
    </source>
</evidence>
<gene>
    <name evidence="1" type="ORF">SAMN02927903_02270</name>
</gene>
<organism evidence="1 2">
    <name type="scientific">Flavobacterium caeni</name>
    <dbReference type="NCBI Taxonomy" id="490189"/>
    <lineage>
        <taxon>Bacteria</taxon>
        <taxon>Pseudomonadati</taxon>
        <taxon>Bacteroidota</taxon>
        <taxon>Flavobacteriia</taxon>
        <taxon>Flavobacteriales</taxon>
        <taxon>Flavobacteriaceae</taxon>
        <taxon>Flavobacterium</taxon>
    </lineage>
</organism>
<dbReference type="Proteomes" id="UP000199354">
    <property type="component" value="Unassembled WGS sequence"/>
</dbReference>
<dbReference type="Gene3D" id="3.30.530.20">
    <property type="match status" value="1"/>
</dbReference>
<dbReference type="STRING" id="490189.SAMN02927903_02270"/>
<dbReference type="EMBL" id="FMVF01000010">
    <property type="protein sequence ID" value="SCY75896.1"/>
    <property type="molecule type" value="Genomic_DNA"/>
</dbReference>
<reference evidence="1 2" key="1">
    <citation type="submission" date="2016-10" db="EMBL/GenBank/DDBJ databases">
        <authorList>
            <person name="de Groot N.N."/>
        </authorList>
    </citation>
    <scope>NUCLEOTIDE SEQUENCE [LARGE SCALE GENOMIC DNA]</scope>
    <source>
        <strain evidence="1 2">CGMCC 1.7031</strain>
    </source>
</reference>
<dbReference type="RefSeq" id="WP_091143705.1">
    <property type="nucleotide sequence ID" value="NZ_FMVF01000010.1"/>
</dbReference>
<evidence type="ECO:0008006" key="3">
    <source>
        <dbReference type="Google" id="ProtNLM"/>
    </source>
</evidence>
<protein>
    <recommendedName>
        <fullName evidence="3">Activator of Hsp90 ATPase homolog 1-like protein</fullName>
    </recommendedName>
</protein>
<dbReference type="SUPFAM" id="SSF55961">
    <property type="entry name" value="Bet v1-like"/>
    <property type="match status" value="1"/>
</dbReference>
<sequence>MQQLQFKKDIHAPAQKVYETMLGLKDKASYEYWTAAFNPTSTYEGNWEKGSKILFVGTDENGKKGGMVSEVAEHRPADFVSIRHYGFLDGDTEITTGEQVEKWAGGHENYRFEEHNGTTTVTVEMDTVEDYLDYFHNTYPKALEKLKEVSER</sequence>
<dbReference type="OrthoDB" id="2355173at2"/>
<name>A0A1G5IIH3_9FLAO</name>